<dbReference type="InterPro" id="IPR013324">
    <property type="entry name" value="RNA_pol_sigma_r3/r4-like"/>
</dbReference>
<dbReference type="InterPro" id="IPR007627">
    <property type="entry name" value="RNA_pol_sigma70_r2"/>
</dbReference>
<dbReference type="GO" id="GO:0016987">
    <property type="term" value="F:sigma factor activity"/>
    <property type="evidence" value="ECO:0007669"/>
    <property type="project" value="UniProtKB-KW"/>
</dbReference>
<dbReference type="Gene3D" id="1.10.601.10">
    <property type="entry name" value="RNA Polymerase Primary Sigma Factor"/>
    <property type="match status" value="1"/>
</dbReference>
<dbReference type="KEGG" id="tpp:TPASS_1012"/>
<comment type="similarity">
    <text evidence="5">Belongs to the sigma-70 factor family.</text>
</comment>
<evidence type="ECO:0000313" key="9">
    <source>
        <dbReference type="Proteomes" id="UP000001202"/>
    </source>
</evidence>
<dbReference type="NCBIfam" id="TIGR02937">
    <property type="entry name" value="sigma70-ECF"/>
    <property type="match status" value="1"/>
</dbReference>
<keyword evidence="3 5" id="KW-0238">DNA-binding</keyword>
<dbReference type="Gene3D" id="1.10.10.10">
    <property type="entry name" value="Winged helix-like DNA-binding domain superfamily/Winged helix DNA-binding domain"/>
    <property type="match status" value="1"/>
</dbReference>
<dbReference type="InterPro" id="IPR014284">
    <property type="entry name" value="RNA_pol_sigma-70_dom"/>
</dbReference>
<dbReference type="InterPro" id="IPR007630">
    <property type="entry name" value="RNA_pol_sigma70_r4"/>
</dbReference>
<gene>
    <name evidence="8" type="primary">sigA</name>
    <name evidence="8" type="ordered locus">TPASS_1012</name>
</gene>
<dbReference type="PROSITE" id="PS00716">
    <property type="entry name" value="SIGMA70_2"/>
    <property type="match status" value="1"/>
</dbReference>
<dbReference type="PANTHER" id="PTHR30603:SF47">
    <property type="entry name" value="RNA POLYMERASE SIGMA FACTOR SIGD, CHLOROPLASTIC"/>
    <property type="match status" value="1"/>
</dbReference>
<dbReference type="PRINTS" id="PR00046">
    <property type="entry name" value="SIGMA70FCT"/>
</dbReference>
<organism evidence="8 9">
    <name type="scientific">Treponema pallidum subsp. pallidum (strain SS14)</name>
    <dbReference type="NCBI Taxonomy" id="455434"/>
    <lineage>
        <taxon>Bacteria</taxon>
        <taxon>Pseudomonadati</taxon>
        <taxon>Spirochaetota</taxon>
        <taxon>Spirochaetia</taxon>
        <taxon>Spirochaetales</taxon>
        <taxon>Treponemataceae</taxon>
        <taxon>Treponema</taxon>
    </lineage>
</organism>
<evidence type="ECO:0000256" key="5">
    <source>
        <dbReference type="RuleBase" id="RU362124"/>
    </source>
</evidence>
<dbReference type="RefSeq" id="WP_010882456.1">
    <property type="nucleotide sequence ID" value="NC_010741.1"/>
</dbReference>
<dbReference type="PROSITE" id="PS00715">
    <property type="entry name" value="SIGMA70_1"/>
    <property type="match status" value="1"/>
</dbReference>
<dbReference type="SUPFAM" id="SSF88946">
    <property type="entry name" value="Sigma2 domain of RNA polymerase sigma factors"/>
    <property type="match status" value="1"/>
</dbReference>
<dbReference type="GeneID" id="93876759"/>
<evidence type="ECO:0000256" key="1">
    <source>
        <dbReference type="ARBA" id="ARBA00023015"/>
    </source>
</evidence>
<evidence type="ECO:0000256" key="3">
    <source>
        <dbReference type="ARBA" id="ARBA00023125"/>
    </source>
</evidence>
<dbReference type="InterPro" id="IPR013325">
    <property type="entry name" value="RNA_pol_sigma_r2"/>
</dbReference>
<evidence type="ECO:0000259" key="6">
    <source>
        <dbReference type="PROSITE" id="PS00715"/>
    </source>
</evidence>
<dbReference type="InterPro" id="IPR000943">
    <property type="entry name" value="RNA_pol_sigma70"/>
</dbReference>
<comment type="function">
    <text evidence="5">Sigma factors are initiation factors that promote the attachment of RNA polymerase to specific initiation sites and are then released.</text>
</comment>
<dbReference type="InterPro" id="IPR050239">
    <property type="entry name" value="Sigma-70_RNA_pol_init_factors"/>
</dbReference>
<dbReference type="CDD" id="cd06171">
    <property type="entry name" value="Sigma70_r4"/>
    <property type="match status" value="1"/>
</dbReference>
<keyword evidence="4 5" id="KW-0804">Transcription</keyword>
<dbReference type="SUPFAM" id="SSF88659">
    <property type="entry name" value="Sigma3 and sigma4 domains of RNA polymerase sigma factors"/>
    <property type="match status" value="1"/>
</dbReference>
<sequence>MLSIWYVPFEQKEYSVRQMQFRHDENTLTAYLNDLKRIPLMNEKEEYACACAAYAGDAQAKNALVRANVRFVISVARHYRTCGLPLADLISEGNIGLLTAAERFNPARGCRFISYAACWIRQSILKALNEKARIIRLPVSRIRAAKSTYEYIPPVTSVNVGISKTQGGNRYGKRRATMCRAVPTVEEVHIWHTPLSLDAPLGASGSRGESGDVDGLRIGDCVPDDLYAQPEEHMLACALQADIAKILRLLPARDAQVIRYRFGLGGYERRSLQEIGEIFQITKERVRQIEKKALLRIRSCARQHRLDSYIA</sequence>
<evidence type="ECO:0000259" key="7">
    <source>
        <dbReference type="PROSITE" id="PS00716"/>
    </source>
</evidence>
<dbReference type="Proteomes" id="UP000001202">
    <property type="component" value="Chromosome"/>
</dbReference>
<feature type="domain" description="RNA polymerase sigma-70" evidence="6">
    <location>
        <begin position="88"/>
        <end position="101"/>
    </location>
</feature>
<protein>
    <recommendedName>
        <fullName evidence="5">RNA polymerase sigma factor</fullName>
    </recommendedName>
</protein>
<dbReference type="PANTHER" id="PTHR30603">
    <property type="entry name" value="RNA POLYMERASE SIGMA FACTOR RPO"/>
    <property type="match status" value="1"/>
</dbReference>
<dbReference type="Pfam" id="PF04545">
    <property type="entry name" value="Sigma70_r4"/>
    <property type="match status" value="1"/>
</dbReference>
<proteinExistence type="inferred from homology"/>
<keyword evidence="1 5" id="KW-0805">Transcription regulation</keyword>
<dbReference type="Pfam" id="PF04542">
    <property type="entry name" value="Sigma70_r2"/>
    <property type="match status" value="1"/>
</dbReference>
<reference evidence="8 9" key="1">
    <citation type="journal article" date="2008" name="BMC Microbiol.">
        <title>Complete genome sequence of Treponema pallidum ssp. pallidum strain SS14 determined with oligonucleotide arrays.</title>
        <authorList>
            <person name="Matejkova P."/>
            <person name="Strouhal M."/>
            <person name="Smajs D."/>
            <person name="Norris S.J."/>
            <person name="Palzkill T."/>
            <person name="Petrosino J.F."/>
            <person name="Sodergren E."/>
            <person name="Norton J.E."/>
            <person name="Singh J."/>
            <person name="Richmond T.A."/>
            <person name="Molla M.N."/>
            <person name="Albert T.J."/>
            <person name="Weinstock G.M."/>
        </authorList>
    </citation>
    <scope>NUCLEOTIDE SEQUENCE [LARGE SCALE GENOMIC DNA]</scope>
    <source>
        <strain evidence="8 9">SS14</strain>
    </source>
</reference>
<dbReference type="AlphaFoldDB" id="A0A0H3BJS3"/>
<name>A0A0H3BJS3_TREPS</name>
<dbReference type="PATRIC" id="fig|455434.6.peg.1000"/>
<dbReference type="GO" id="GO:0003677">
    <property type="term" value="F:DNA binding"/>
    <property type="evidence" value="ECO:0007669"/>
    <property type="project" value="UniProtKB-KW"/>
</dbReference>
<dbReference type="InterPro" id="IPR036388">
    <property type="entry name" value="WH-like_DNA-bd_sf"/>
</dbReference>
<keyword evidence="2 5" id="KW-0731">Sigma factor</keyword>
<evidence type="ECO:0000313" key="8">
    <source>
        <dbReference type="EMBL" id="ACD71428.1"/>
    </source>
</evidence>
<dbReference type="GO" id="GO:0006352">
    <property type="term" value="P:DNA-templated transcription initiation"/>
    <property type="evidence" value="ECO:0007669"/>
    <property type="project" value="InterPro"/>
</dbReference>
<evidence type="ECO:0000256" key="4">
    <source>
        <dbReference type="ARBA" id="ARBA00023163"/>
    </source>
</evidence>
<feature type="domain" description="RNA polymerase sigma-70" evidence="7">
    <location>
        <begin position="271"/>
        <end position="297"/>
    </location>
</feature>
<accession>A0A0H3BJS3</accession>
<evidence type="ECO:0000256" key="2">
    <source>
        <dbReference type="ARBA" id="ARBA00023082"/>
    </source>
</evidence>
<dbReference type="EMBL" id="CP000805">
    <property type="protein sequence ID" value="ACD71428.1"/>
    <property type="molecule type" value="Genomic_DNA"/>
</dbReference>